<comment type="caution">
    <text evidence="1">The sequence shown here is derived from an EMBL/GenBank/DDBJ whole genome shotgun (WGS) entry which is preliminary data.</text>
</comment>
<organism evidence="1 2">
    <name type="scientific">Nocardioides fonticola</name>
    <dbReference type="NCBI Taxonomy" id="450363"/>
    <lineage>
        <taxon>Bacteria</taxon>
        <taxon>Bacillati</taxon>
        <taxon>Actinomycetota</taxon>
        <taxon>Actinomycetes</taxon>
        <taxon>Propionibacteriales</taxon>
        <taxon>Nocardioidaceae</taxon>
        <taxon>Nocardioides</taxon>
    </lineage>
</organism>
<evidence type="ECO:0000313" key="1">
    <source>
        <dbReference type="EMBL" id="GAA4124162.1"/>
    </source>
</evidence>
<keyword evidence="2" id="KW-1185">Reference proteome</keyword>
<sequence>MDRAVRWGAERASTDDGPVLERTTASVGVGIASAIPTDPDVSTTIATTVVNTANAALALLPITPAPSARAPR</sequence>
<evidence type="ECO:0000313" key="2">
    <source>
        <dbReference type="Proteomes" id="UP001501495"/>
    </source>
</evidence>
<proteinExistence type="predicted"/>
<accession>A0ABP7XR63</accession>
<protein>
    <recommendedName>
        <fullName evidence="3">IclR-ED domain-containing protein</fullName>
    </recommendedName>
</protein>
<dbReference type="Proteomes" id="UP001501495">
    <property type="component" value="Unassembled WGS sequence"/>
</dbReference>
<dbReference type="EMBL" id="BAAAZH010000024">
    <property type="protein sequence ID" value="GAA4124162.1"/>
    <property type="molecule type" value="Genomic_DNA"/>
</dbReference>
<name>A0ABP7XR63_9ACTN</name>
<gene>
    <name evidence="1" type="ORF">GCM10022215_31640</name>
</gene>
<evidence type="ECO:0008006" key="3">
    <source>
        <dbReference type="Google" id="ProtNLM"/>
    </source>
</evidence>
<reference evidence="2" key="1">
    <citation type="journal article" date="2019" name="Int. J. Syst. Evol. Microbiol.">
        <title>The Global Catalogue of Microorganisms (GCM) 10K type strain sequencing project: providing services to taxonomists for standard genome sequencing and annotation.</title>
        <authorList>
            <consortium name="The Broad Institute Genomics Platform"/>
            <consortium name="The Broad Institute Genome Sequencing Center for Infectious Disease"/>
            <person name="Wu L."/>
            <person name="Ma J."/>
        </authorList>
    </citation>
    <scope>NUCLEOTIDE SEQUENCE [LARGE SCALE GENOMIC DNA]</scope>
    <source>
        <strain evidence="2">JCM 16703</strain>
    </source>
</reference>